<keyword evidence="3" id="KW-1185">Reference proteome</keyword>
<feature type="compositionally biased region" description="Basic and acidic residues" evidence="1">
    <location>
        <begin position="53"/>
        <end position="64"/>
    </location>
</feature>
<accession>A0A8T8SG29</accession>
<evidence type="ECO:0000313" key="2">
    <source>
        <dbReference type="EMBL" id="KAE8239530.1"/>
    </source>
</evidence>
<sequence length="81" mass="8612">MSTVTQPSASTPDPSPASGKEQQQITLTGVIAGVPPGIGATKTLTIQSGKILEHARHRTPDHPPRPTRSGVCHRMLPPRWS</sequence>
<gene>
    <name evidence="2" type="ORF">A4X13_0g8156</name>
</gene>
<reference evidence="2" key="2">
    <citation type="journal article" date="2019" name="IMA Fungus">
        <title>Genome sequencing and comparison of five Tilletia species to identify candidate genes for the detection of regulated species infecting wheat.</title>
        <authorList>
            <person name="Nguyen H.D.T."/>
            <person name="Sultana T."/>
            <person name="Kesanakurti P."/>
            <person name="Hambleton S."/>
        </authorList>
    </citation>
    <scope>NUCLEOTIDE SEQUENCE</scope>
    <source>
        <strain evidence="2">DAOMC 236416</strain>
    </source>
</reference>
<organism evidence="2 3">
    <name type="scientific">Tilletia indica</name>
    <dbReference type="NCBI Taxonomy" id="43049"/>
    <lineage>
        <taxon>Eukaryota</taxon>
        <taxon>Fungi</taxon>
        <taxon>Dikarya</taxon>
        <taxon>Basidiomycota</taxon>
        <taxon>Ustilaginomycotina</taxon>
        <taxon>Exobasidiomycetes</taxon>
        <taxon>Tilletiales</taxon>
        <taxon>Tilletiaceae</taxon>
        <taxon>Tilletia</taxon>
    </lineage>
</organism>
<reference evidence="2" key="1">
    <citation type="submission" date="2016-04" db="EMBL/GenBank/DDBJ databases">
        <authorList>
            <person name="Nguyen H.D."/>
            <person name="Samba Siva P."/>
            <person name="Cullis J."/>
            <person name="Levesque C.A."/>
            <person name="Hambleton S."/>
        </authorList>
    </citation>
    <scope>NUCLEOTIDE SEQUENCE</scope>
    <source>
        <strain evidence="2">DAOMC 236416</strain>
    </source>
</reference>
<feature type="compositionally biased region" description="Low complexity" evidence="1">
    <location>
        <begin position="7"/>
        <end position="18"/>
    </location>
</feature>
<feature type="non-terminal residue" evidence="2">
    <location>
        <position position="81"/>
    </location>
</feature>
<evidence type="ECO:0000313" key="3">
    <source>
        <dbReference type="Proteomes" id="UP000077521"/>
    </source>
</evidence>
<evidence type="ECO:0000256" key="1">
    <source>
        <dbReference type="SAM" id="MobiDB-lite"/>
    </source>
</evidence>
<name>A0A8T8SG29_9BASI</name>
<dbReference type="AlphaFoldDB" id="A0A8T8SG29"/>
<protein>
    <submittedName>
        <fullName evidence="2">Uncharacterized protein</fullName>
    </submittedName>
</protein>
<comment type="caution">
    <text evidence="2">The sequence shown here is derived from an EMBL/GenBank/DDBJ whole genome shotgun (WGS) entry which is preliminary data.</text>
</comment>
<proteinExistence type="predicted"/>
<dbReference type="Proteomes" id="UP000077521">
    <property type="component" value="Unassembled WGS sequence"/>
</dbReference>
<feature type="region of interest" description="Disordered" evidence="1">
    <location>
        <begin position="1"/>
        <end position="23"/>
    </location>
</feature>
<dbReference type="EMBL" id="LWDF02001288">
    <property type="protein sequence ID" value="KAE8239530.1"/>
    <property type="molecule type" value="Genomic_DNA"/>
</dbReference>
<feature type="region of interest" description="Disordered" evidence="1">
    <location>
        <begin position="53"/>
        <end position="81"/>
    </location>
</feature>